<dbReference type="AlphaFoldDB" id="A0A8S1N2E4"/>
<organism evidence="1 2">
    <name type="scientific">Paramecium sonneborni</name>
    <dbReference type="NCBI Taxonomy" id="65129"/>
    <lineage>
        <taxon>Eukaryota</taxon>
        <taxon>Sar</taxon>
        <taxon>Alveolata</taxon>
        <taxon>Ciliophora</taxon>
        <taxon>Intramacronucleata</taxon>
        <taxon>Oligohymenophorea</taxon>
        <taxon>Peniculida</taxon>
        <taxon>Parameciidae</taxon>
        <taxon>Paramecium</taxon>
    </lineage>
</organism>
<dbReference type="EMBL" id="CAJJDN010000045">
    <property type="protein sequence ID" value="CAD8083753.1"/>
    <property type="molecule type" value="Genomic_DNA"/>
</dbReference>
<evidence type="ECO:0000313" key="2">
    <source>
        <dbReference type="Proteomes" id="UP000692954"/>
    </source>
</evidence>
<accession>A0A8S1N2E4</accession>
<protein>
    <submittedName>
        <fullName evidence="1">Uncharacterized protein</fullName>
    </submittedName>
</protein>
<proteinExistence type="predicted"/>
<keyword evidence="2" id="KW-1185">Reference proteome</keyword>
<comment type="caution">
    <text evidence="1">The sequence shown here is derived from an EMBL/GenBank/DDBJ whole genome shotgun (WGS) entry which is preliminary data.</text>
</comment>
<name>A0A8S1N2E4_9CILI</name>
<sequence>MGVCSSTQKRTQRQNTKVDVQFILETLTEESQINEIYKSLNGQTQTVFENLLNNKNISRNITQTEYDFYSKKTEELNLLNSYLQNYYNNYYRIVVSNIKSENLYYFENLNLKFIIQLYLAMKTIKNNGNEWWNKQSFHTLEKLITNRFNIFPKVVEEGRITPFLNFIQLLIKLSIKLMNLEGMTLDEKEIELIFDTKGSILYNQIKVDLLI</sequence>
<gene>
    <name evidence="1" type="ORF">PSON_ATCC_30995.1.T0450245</name>
</gene>
<dbReference type="Proteomes" id="UP000692954">
    <property type="component" value="Unassembled WGS sequence"/>
</dbReference>
<evidence type="ECO:0000313" key="1">
    <source>
        <dbReference type="EMBL" id="CAD8083753.1"/>
    </source>
</evidence>
<dbReference type="OrthoDB" id="297005at2759"/>
<reference evidence="1" key="1">
    <citation type="submission" date="2021-01" db="EMBL/GenBank/DDBJ databases">
        <authorList>
            <consortium name="Genoscope - CEA"/>
            <person name="William W."/>
        </authorList>
    </citation>
    <scope>NUCLEOTIDE SEQUENCE</scope>
</reference>